<reference evidence="3" key="2">
    <citation type="submission" date="2019-09" db="UniProtKB">
        <authorList>
            <consortium name="WormBaseParasite"/>
        </authorList>
    </citation>
    <scope>IDENTIFICATION</scope>
</reference>
<name>A0A183F928_HELPZ</name>
<evidence type="ECO:0000313" key="1">
    <source>
        <dbReference type="EMBL" id="VDO27252.1"/>
    </source>
</evidence>
<protein>
    <submittedName>
        <fullName evidence="3">V-type proton ATPase subunit a</fullName>
    </submittedName>
</protein>
<sequence length="134" mass="15043">MSKAATKTKFVEVDTVSWANAALLRGNRVSINRPRVLRMLQDLDEQLVDRSECYKIEFERATREKEVSSCQELATVAKAGQKYTGGVALYDQARVSLGLACTWSCPHCAICAAICEIIPRLVSLLLPFRRVYFN</sequence>
<accession>A0A183F928</accession>
<dbReference type="WBParaSite" id="HPBE_0000267001-mRNA-1">
    <property type="protein sequence ID" value="HPBE_0000267001-mRNA-1"/>
    <property type="gene ID" value="HPBE_0000267001"/>
</dbReference>
<dbReference type="AlphaFoldDB" id="A0A183F928"/>
<reference evidence="1 2" key="1">
    <citation type="submission" date="2018-11" db="EMBL/GenBank/DDBJ databases">
        <authorList>
            <consortium name="Pathogen Informatics"/>
        </authorList>
    </citation>
    <scope>NUCLEOTIDE SEQUENCE [LARGE SCALE GENOMIC DNA]</scope>
</reference>
<proteinExistence type="predicted"/>
<dbReference type="Proteomes" id="UP000050761">
    <property type="component" value="Unassembled WGS sequence"/>
</dbReference>
<dbReference type="EMBL" id="UZAH01004497">
    <property type="protein sequence ID" value="VDO27252.1"/>
    <property type="molecule type" value="Genomic_DNA"/>
</dbReference>
<keyword evidence="2" id="KW-1185">Reference proteome</keyword>
<organism evidence="2 3">
    <name type="scientific">Heligmosomoides polygyrus</name>
    <name type="common">Parasitic roundworm</name>
    <dbReference type="NCBI Taxonomy" id="6339"/>
    <lineage>
        <taxon>Eukaryota</taxon>
        <taxon>Metazoa</taxon>
        <taxon>Ecdysozoa</taxon>
        <taxon>Nematoda</taxon>
        <taxon>Chromadorea</taxon>
        <taxon>Rhabditida</taxon>
        <taxon>Rhabditina</taxon>
        <taxon>Rhabditomorpha</taxon>
        <taxon>Strongyloidea</taxon>
        <taxon>Heligmosomidae</taxon>
        <taxon>Heligmosomoides</taxon>
    </lineage>
</organism>
<accession>A0A3P7XD27</accession>
<gene>
    <name evidence="1" type="ORF">HPBE_LOCUS2671</name>
</gene>
<evidence type="ECO:0000313" key="2">
    <source>
        <dbReference type="Proteomes" id="UP000050761"/>
    </source>
</evidence>
<evidence type="ECO:0000313" key="3">
    <source>
        <dbReference type="WBParaSite" id="HPBE_0000267001-mRNA-1"/>
    </source>
</evidence>